<evidence type="ECO:0000256" key="6">
    <source>
        <dbReference type="ARBA" id="ARBA00034078"/>
    </source>
</evidence>
<evidence type="ECO:0000313" key="8">
    <source>
        <dbReference type="Proteomes" id="UP000182146"/>
    </source>
</evidence>
<gene>
    <name evidence="7" type="ORF">SAMN05660860_02507</name>
</gene>
<keyword evidence="4" id="KW-0408">Iron</keyword>
<dbReference type="CDD" id="cd03064">
    <property type="entry name" value="TRX_Fd_NuoE"/>
    <property type="match status" value="1"/>
</dbReference>
<dbReference type="GO" id="GO:0003954">
    <property type="term" value="F:NADH dehydrogenase activity"/>
    <property type="evidence" value="ECO:0007669"/>
    <property type="project" value="TreeGrafter"/>
</dbReference>
<comment type="similarity">
    <text evidence="1">Belongs to the complex I 24 kDa subunit family.</text>
</comment>
<dbReference type="InterPro" id="IPR042128">
    <property type="entry name" value="NuoE_dom"/>
</dbReference>
<name>A0A1G9T7G6_9BACT</name>
<dbReference type="PROSITE" id="PS01099">
    <property type="entry name" value="COMPLEX1_24K"/>
    <property type="match status" value="1"/>
</dbReference>
<sequence>MNIDQGGFKRKSEGVGLVELLPQDQVDVWKKRVAGHAHPMEFAIDLLRAIQAHHGWVPDAGVELAAEILGTTPLKVEELATFYDKIYRRPVGRRVIRLCDSICCWSRGGVELAVYLQDKLGIALGETSADGAFTLLPSCCLGACGDAPAMMIGLKTYGNLSPERIDQILSAEADEARP</sequence>
<evidence type="ECO:0000256" key="1">
    <source>
        <dbReference type="ARBA" id="ARBA00010643"/>
    </source>
</evidence>
<dbReference type="SUPFAM" id="SSF52833">
    <property type="entry name" value="Thioredoxin-like"/>
    <property type="match status" value="1"/>
</dbReference>
<dbReference type="AlphaFoldDB" id="A0A1G9T7G6"/>
<dbReference type="NCBIfam" id="NF005722">
    <property type="entry name" value="PRK07539.1-2"/>
    <property type="match status" value="1"/>
</dbReference>
<dbReference type="Gene3D" id="3.40.30.10">
    <property type="entry name" value="Glutaredoxin"/>
    <property type="match status" value="1"/>
</dbReference>
<dbReference type="EMBL" id="FNGU01000006">
    <property type="protein sequence ID" value="SDM43552.1"/>
    <property type="molecule type" value="Genomic_DNA"/>
</dbReference>
<keyword evidence="2" id="KW-0001">2Fe-2S</keyword>
<dbReference type="STRING" id="392333.SAMN05660860_02507"/>
<dbReference type="InterPro" id="IPR041921">
    <property type="entry name" value="NuoE_N"/>
</dbReference>
<dbReference type="GO" id="GO:0051537">
    <property type="term" value="F:2 iron, 2 sulfur cluster binding"/>
    <property type="evidence" value="ECO:0007669"/>
    <property type="project" value="UniProtKB-KW"/>
</dbReference>
<dbReference type="Proteomes" id="UP000182146">
    <property type="component" value="Unassembled WGS sequence"/>
</dbReference>
<organism evidence="7 8">
    <name type="scientific">Geoalkalibacter ferrihydriticus</name>
    <dbReference type="NCBI Taxonomy" id="392333"/>
    <lineage>
        <taxon>Bacteria</taxon>
        <taxon>Pseudomonadati</taxon>
        <taxon>Thermodesulfobacteriota</taxon>
        <taxon>Desulfuromonadia</taxon>
        <taxon>Desulfuromonadales</taxon>
        <taxon>Geoalkalibacteraceae</taxon>
        <taxon>Geoalkalibacter</taxon>
    </lineage>
</organism>
<evidence type="ECO:0000256" key="4">
    <source>
        <dbReference type="ARBA" id="ARBA00023004"/>
    </source>
</evidence>
<dbReference type="Pfam" id="PF01257">
    <property type="entry name" value="2Fe-2S_thioredx"/>
    <property type="match status" value="1"/>
</dbReference>
<comment type="cofactor">
    <cofactor evidence="6">
        <name>[2Fe-2S] cluster</name>
        <dbReference type="ChEBI" id="CHEBI:190135"/>
    </cofactor>
</comment>
<dbReference type="GO" id="GO:0046872">
    <property type="term" value="F:metal ion binding"/>
    <property type="evidence" value="ECO:0007669"/>
    <property type="project" value="UniProtKB-KW"/>
</dbReference>
<dbReference type="PANTHER" id="PTHR10371:SF3">
    <property type="entry name" value="NADH DEHYDROGENASE [UBIQUINONE] FLAVOPROTEIN 2, MITOCHONDRIAL"/>
    <property type="match status" value="1"/>
</dbReference>
<accession>A0A1G9T7G6</accession>
<dbReference type="InterPro" id="IPR036249">
    <property type="entry name" value="Thioredoxin-like_sf"/>
</dbReference>
<reference evidence="7 8" key="1">
    <citation type="submission" date="2016-10" db="EMBL/GenBank/DDBJ databases">
        <authorList>
            <person name="de Groot N.N."/>
        </authorList>
    </citation>
    <scope>NUCLEOTIDE SEQUENCE [LARGE SCALE GENOMIC DNA]</scope>
    <source>
        <strain evidence="7 8">DSM 17813</strain>
    </source>
</reference>
<dbReference type="InterPro" id="IPR002023">
    <property type="entry name" value="NuoE-like"/>
</dbReference>
<protein>
    <submittedName>
        <fullName evidence="7">NADH dehydrogenase subunit E</fullName>
    </submittedName>
</protein>
<proteinExistence type="inferred from homology"/>
<evidence type="ECO:0000256" key="3">
    <source>
        <dbReference type="ARBA" id="ARBA00022723"/>
    </source>
</evidence>
<keyword evidence="5" id="KW-0411">Iron-sulfur</keyword>
<dbReference type="PANTHER" id="PTHR10371">
    <property type="entry name" value="NADH DEHYDROGENASE UBIQUINONE FLAVOPROTEIN 2, MITOCHONDRIAL"/>
    <property type="match status" value="1"/>
</dbReference>
<dbReference type="Gene3D" id="1.10.10.1590">
    <property type="entry name" value="NADH-quinone oxidoreductase subunit E"/>
    <property type="match status" value="1"/>
</dbReference>
<evidence type="ECO:0000256" key="5">
    <source>
        <dbReference type="ARBA" id="ARBA00023014"/>
    </source>
</evidence>
<dbReference type="RefSeq" id="WP_052446390.1">
    <property type="nucleotide sequence ID" value="NZ_FNGU01000006.1"/>
</dbReference>
<keyword evidence="3" id="KW-0479">Metal-binding</keyword>
<evidence type="ECO:0000256" key="2">
    <source>
        <dbReference type="ARBA" id="ARBA00022714"/>
    </source>
</evidence>
<evidence type="ECO:0000313" key="7">
    <source>
        <dbReference type="EMBL" id="SDM43552.1"/>
    </source>
</evidence>